<evidence type="ECO:0000256" key="7">
    <source>
        <dbReference type="ARBA" id="ARBA00022832"/>
    </source>
</evidence>
<keyword evidence="6" id="KW-0808">Transferase</keyword>
<dbReference type="InterPro" id="IPR055123">
    <property type="entry name" value="SpnB-like_Rossmann"/>
</dbReference>
<feature type="region of interest" description="Disordered" evidence="13">
    <location>
        <begin position="2708"/>
        <end position="2730"/>
    </location>
</feature>
<sequence>MADQAKLLDYLKRVTADLYQAREELRQAEGLSREPIAVVGMGCRFPGGVQSPQDLWHLVESGLDTVSDFPDDRGWGLADLYDPKAEQAGKTYTVKGSFLDDPAGFDPEVFGISPREALAMDPQQRLLLETSWETLEHAGIDPRSVHGRQVGVFTGLSGIDYAARVGGQPPEDLEGYFITGNAMSVASGRVAYSFGLSGPAITVDTACSSSLVSIHLAMQALRAGECELALAGGATVMSTPAVFVEFSRQRGLALDGRCKAFSTAADGTAWGEGAGMVALERLSDAQRHGRRILAVIRGGAVNQDGASNGLTAPNKQAQERVIRQALANAGLGPADVDAVEAHGTGTKLGDPIEASALLATYGRDHLPDRPLWLGSVKSNLGHTQAAAGVAGVIKMVLAMQHGVLPRTLHIDQPTPHVDWSSGSVSLLTENRDWPASDRPRRAAVSSFGISGTNAHVILEQPPPVEPPTCESNTPPNEVVAWFVSAQTETALQAQAGRLRGYAADHPDLPPATVAGALLCARATFDHRAAVIGSESETLLAGLDALSRGAPSSDVVTGVAVEAGDRPVFVFPGQGSQWVGMAAELLDSSPAFADSVLECSDALAPYTNFSLLEVLRDRDPDSLDRIDVVQPALFAVMVGLAQLWRSHGIEPAAVVGHSQGEIAAAYVAGALSLADAALVVAARSKVIAASARRGGGMASVALPEDVAREKVQPWEGAIEVAVVNGPSATVLSGPVDALDDLVTQLQADGIQARRIAVEYASHCADVSVLREPILDALSSITPRRSRIPFYSTVTGGALDTTDLDADYWYRNLRRPVRFEQATRSLAADGYRLFVESSSHPVLTVPLQETLDAAGIAGRALGTIRRDRAGLRQFTTALAEAQVSGARIEWDRVRWARNDDRQQWADLPTYAFQHRHFWLDSPAPQGDIASAGMEVGGHPMLAASVELGDSRGVVFTGLLSPQRLPWLSDHAVSGTVLLPGTAFVELALHAGSRVGCGRLEDLAIESPLTIPAEGEVAVQVSVLADGDTGHLAVAVHSRPADVPPETPWTRHATGTLTAAANTATPLDQQWPPSDAAPIDARRLYELLDEAGYGYGPTFRGLRTAWRRGDELYAEVRLGGEDPAATVEGYGIHPAVLDAALHAIAFGAVESGARDIRLPFSWDKVQLHAVGATALRVLIAPTGHERYRVAAYDAAGDPVLTAESLTLRPLGDTGVQPAEVGDRLCRVEWIPIGAGTTGGADLIPLEEALDGGDHEGRVLWLSAEPGDERATPARAHAAAEATLQAVQSWLRDERLSETRLLVTTRLAMSVRDDEPIDDVSSATVWGLIGAVQNEHPDRITLVDLDVQAGRLSDPTLLAMALASNEPQLAIRDGVLLAPTLTAMTRPRAASSATPPFGPHGTVLITGGTGTIGRLIARHLVERYGVRRLVLTGRRELDADRAAELQAVFADSGAEVTTAACDVADRAAVAALLSDLPDLSGVIHAAGVLDDGIAATLSMDQLHAVLRPKVDGAWHLHELTRDRDLSAFVLFSSAAGVLGGAGQANYAAANIFLDALAQHRRVRGLPAISMAWGLWDRPSGMTSHLNAADLDRLQRTGIDTISPESGLSLFDAALAANRPLIVPIRLSMRSARSDDESSPPILRRVLGIRRRAAAAQSPTGLADELRALEPGARHGRLLDIVTTHVAAVLGHDGKEAIDPERAFKQLGFDSLTAVQLRNQLATATGVRLAATVVFDHPTADALTEELLTRLLGDNATPQPTRAARSRADSDPIAIVGMACRYPGNVYRPEDLWRLVHDGRDAVGAYPDNRGWNLDEVYHPDPDHNGTTYMSAGGFLYDADEFDAAFFGISPREAVAMDPQHRLLLESAWEALEQAGIPPDSPGLADTGVYVGLMGGDYGFQLMNQRSVDAEGYLMTGTSNSVASGRIAYSLGFTGPAVTVDTACSSSLVAMHLAARALRDGECSLALAGGATVMATPGVLVEFSRQRGLAADGRCKPFSDRADGTGLSEGSGMVVLERLSDAERNGHQVLAVIRGSAVNQDGASNGLTAPNGPSQERVIRQALADARLGPVDIDAVEAHGTGTTLGDPIEAQALLASCGQDREGRPLWLGSVKSNIGHAQAAAGVAGVIKMVMAMRHGVLPPSLHGDAPTRHVDWTAGEVSLLAEPVPWPETGRPRRAGVSSFGISGTNAHMILEQSPTPSAPQILQPSAAPTGQQPSAGPLVWVISGKTPDALRAQAARLAEFLDTDEPSGQSDADLPDLADLAYSLATTRSDFSHRAAVIGETLEDLRDGLARIAEGRPGGNVVTGTSTRGKTALMFTGQGAQRIGMGRGLYDAYPVFAQALDEVCSAFDEHVESPVRQVLWGEPGETEGAGDAAESADSGARLDRTEYTQPALFAVEVALYRLLRDWGITPDYLIGHSIGEITAAHVAGVFNLSDAVALVGERGRLMESTEPGRMVAVRARAEDVSERIAGRVGLAAVNGAESVVLAGAERDVEAVAAELSAAGMRTTSLRVERAFHSTLMDPILERFTTVVSTLTPQSPSIPIVSNVTGSLASADELMSPNYWAQHIRQPVRFHDGIRALDELGVTRCVEVGPGATLAAHAAEMIPNAIATLPGRGDEAHGIMQAVAAAYVQGQTIDWDQVLPGRRRVELPTYAFQRRSFWPSSPNLGTGDPVELGLGSADHPLLGAAVRLDDDATLFTGQLSLQRNPWLLEPPVGESESPVEDGDSPAPDDTRTVLPTVLVELALHAAHHVGRDRIDELTLHHPLVVPPSGLASVRVLVSPTDNDGGRTVTISSNLAEADDQDGWVRNASATINDVVSPAAVVPQHVSAESDAEVRLEEGTDTSGFGIHPVLLQAALEPLLGRDAWPRTWSGIGLHTVAAESVSVQFAAREDGQYCVSTADPEGRPVLTVDALQVVPRATDADGHSTGRRLHRLAWIGVEVAGDERSIGPVVVLGADGLGDEGIGSTFPRYPDIAALRTAVKSVPTEDDRRPWTVLVGCGTEGDQGPEAAHELCARVLRLLQEWQSDDRFADCPLVIVTRNAMVTDDGAGQDERTDLAAAAVWGLVGSAQNEDPDRFVLIDLDNGSDAEAVIASALASGEPQLAARNGTLLAPRLRRMDPDEGLDPVEGSPAPFDPRGTVLVTGGTGTLGSLVARHLLTAYGARHLLLTSRRGPDAEGCDQLRRELTDMGAEVDIAACDTSDESAVAGLLARISSEHPLSAVFHVAGVIDDATLASLTPERLDAVLRPKVDAAWNLHRLTANCDVQTFVMFSSLAGILGAPGQANYAAANMFLDALAHHRHAAGLPALSIAWGMWAPPSAMTDHLGAIDLVRARRSGMIPLTAADGLDLFDGALTADAPAVVAARFDYSSSAAPYVPAPLRGLIRQSRPHAGSDSIATGSSGPTDWAERLADRSIPEQRHLMLDLVRAGAAAILGYTASDSVDPDQAFKELGFDSLAAVALRNHLDAATGLRLPPTVVFDHPSPRAIAEFLRSELVPDPVSVALAEVDRLHATIGELSDDGDARSEIAQRLKNLLAEMGAVDGAHVDAVDKIRSATSEEILDLIDRGL</sequence>
<dbReference type="InterPro" id="IPR036736">
    <property type="entry name" value="ACP-like_sf"/>
</dbReference>
<evidence type="ECO:0000256" key="3">
    <source>
        <dbReference type="ARBA" id="ARBA00005189"/>
    </source>
</evidence>
<dbReference type="InterPro" id="IPR016039">
    <property type="entry name" value="Thiolase-like"/>
</dbReference>
<evidence type="ECO:0000256" key="8">
    <source>
        <dbReference type="ARBA" id="ARBA00023098"/>
    </source>
</evidence>
<dbReference type="FunFam" id="1.10.1200.10:FF:000007">
    <property type="entry name" value="Probable polyketide synthase pks17"/>
    <property type="match status" value="2"/>
</dbReference>
<dbReference type="Gene3D" id="3.30.70.3290">
    <property type="match status" value="2"/>
</dbReference>
<comment type="pathway">
    <text evidence="2">Antibiotic biosynthesis.</text>
</comment>
<dbReference type="Pfam" id="PF02801">
    <property type="entry name" value="Ketoacyl-synt_C"/>
    <property type="match status" value="2"/>
</dbReference>
<evidence type="ECO:0000256" key="12">
    <source>
        <dbReference type="PROSITE-ProRule" id="PRU01363"/>
    </source>
</evidence>
<feature type="region of interest" description="Disordered" evidence="13">
    <location>
        <begin position="2359"/>
        <end position="2380"/>
    </location>
</feature>
<feature type="compositionally biased region" description="Low complexity" evidence="13">
    <location>
        <begin position="2368"/>
        <end position="2378"/>
    </location>
</feature>
<evidence type="ECO:0000256" key="10">
    <source>
        <dbReference type="ARBA" id="ARBA00023268"/>
    </source>
</evidence>
<dbReference type="OrthoDB" id="4516163at2"/>
<dbReference type="Proteomes" id="UP000284333">
    <property type="component" value="Unassembled WGS sequence"/>
</dbReference>
<dbReference type="SUPFAM" id="SSF51735">
    <property type="entry name" value="NAD(P)-binding Rossmann-fold domains"/>
    <property type="match status" value="4"/>
</dbReference>
<keyword evidence="4" id="KW-0596">Phosphopantetheine</keyword>
<dbReference type="Gene3D" id="3.40.366.10">
    <property type="entry name" value="Malonyl-Coenzyme A Acyl Carrier Protein, domain 2"/>
    <property type="match status" value="2"/>
</dbReference>
<dbReference type="PANTHER" id="PTHR43775:SF51">
    <property type="entry name" value="INACTIVE PHENOLPHTHIOCEROL SYNTHESIS POLYKETIDE SYNTHASE TYPE I PKS1-RELATED"/>
    <property type="match status" value="1"/>
</dbReference>
<dbReference type="Pfam" id="PF08990">
    <property type="entry name" value="Docking"/>
    <property type="match status" value="1"/>
</dbReference>
<dbReference type="SMART" id="SM00827">
    <property type="entry name" value="PKS_AT"/>
    <property type="match status" value="2"/>
</dbReference>
<dbReference type="SMART" id="SM00826">
    <property type="entry name" value="PKS_DH"/>
    <property type="match status" value="2"/>
</dbReference>
<evidence type="ECO:0000259" key="16">
    <source>
        <dbReference type="PROSITE" id="PS52019"/>
    </source>
</evidence>
<dbReference type="InterPro" id="IPR050091">
    <property type="entry name" value="PKS_NRPS_Biosynth_Enz"/>
</dbReference>
<keyword evidence="8" id="KW-0443">Lipid metabolism</keyword>
<feature type="domain" description="Carrier" evidence="14">
    <location>
        <begin position="3420"/>
        <end position="3495"/>
    </location>
</feature>
<organism evidence="17 18">
    <name type="scientific">Rhodococcus spongiicola</name>
    <dbReference type="NCBI Taxonomy" id="2487352"/>
    <lineage>
        <taxon>Bacteria</taxon>
        <taxon>Bacillati</taxon>
        <taxon>Actinomycetota</taxon>
        <taxon>Actinomycetes</taxon>
        <taxon>Mycobacteriales</taxon>
        <taxon>Nocardiaceae</taxon>
        <taxon>Rhodococcus</taxon>
    </lineage>
</organism>
<dbReference type="Pfam" id="PF00698">
    <property type="entry name" value="Acyl_transf_1"/>
    <property type="match status" value="2"/>
</dbReference>
<dbReference type="SUPFAM" id="SSF55048">
    <property type="entry name" value="Probable ACP-binding domain of malonyl-CoA ACP transacylase"/>
    <property type="match status" value="2"/>
</dbReference>
<evidence type="ECO:0000256" key="4">
    <source>
        <dbReference type="ARBA" id="ARBA00022450"/>
    </source>
</evidence>
<dbReference type="SUPFAM" id="SSF47336">
    <property type="entry name" value="ACP-like"/>
    <property type="match status" value="2"/>
</dbReference>
<feature type="domain" description="Ketosynthase family 3 (KS3)" evidence="15">
    <location>
        <begin position="1765"/>
        <end position="2191"/>
    </location>
</feature>
<evidence type="ECO:0000313" key="17">
    <source>
        <dbReference type="EMBL" id="RVW03612.1"/>
    </source>
</evidence>
<dbReference type="GO" id="GO:0004315">
    <property type="term" value="F:3-oxoacyl-[acyl-carrier-protein] synthase activity"/>
    <property type="evidence" value="ECO:0007669"/>
    <property type="project" value="InterPro"/>
</dbReference>
<reference evidence="17 18" key="1">
    <citation type="submission" date="2018-11" db="EMBL/GenBank/DDBJ databases">
        <title>Rhodococcus spongicola sp. nov. and Rhodococcus xishaensis sp. nov. from marine sponges.</title>
        <authorList>
            <person name="Li L."/>
            <person name="Lin H.W."/>
        </authorList>
    </citation>
    <scope>NUCLEOTIDE SEQUENCE [LARGE SCALE GENOMIC DNA]</scope>
    <source>
        <strain evidence="17 18">LHW50502</strain>
    </source>
</reference>
<accession>A0A438AY39</accession>
<evidence type="ECO:0000256" key="1">
    <source>
        <dbReference type="ARBA" id="ARBA00001957"/>
    </source>
</evidence>
<dbReference type="InterPro" id="IPR006162">
    <property type="entry name" value="Ppantetheine_attach_site"/>
</dbReference>
<dbReference type="PROSITE" id="PS50075">
    <property type="entry name" value="CARRIER"/>
    <property type="match status" value="2"/>
</dbReference>
<feature type="active site" description="Proton acceptor; for dehydratase activity" evidence="12">
    <location>
        <position position="968"/>
    </location>
</feature>
<feature type="active site" description="Proton donor; for dehydratase activity" evidence="12">
    <location>
        <position position="1135"/>
    </location>
</feature>
<dbReference type="FunFam" id="3.40.366.10:FF:000002">
    <property type="entry name" value="Probable polyketide synthase 2"/>
    <property type="match status" value="1"/>
</dbReference>
<dbReference type="Pfam" id="PF21089">
    <property type="entry name" value="PKS_DH_N"/>
    <property type="match status" value="2"/>
</dbReference>
<dbReference type="CDD" id="cd08956">
    <property type="entry name" value="KR_3_FAS_SDR_x"/>
    <property type="match status" value="2"/>
</dbReference>
<proteinExistence type="predicted"/>
<evidence type="ECO:0000259" key="15">
    <source>
        <dbReference type="PROSITE" id="PS52004"/>
    </source>
</evidence>
<dbReference type="SMART" id="SM00825">
    <property type="entry name" value="PKS_KS"/>
    <property type="match status" value="2"/>
</dbReference>
<dbReference type="CDD" id="cd00833">
    <property type="entry name" value="PKS"/>
    <property type="match status" value="2"/>
</dbReference>
<dbReference type="InterPro" id="IPR015083">
    <property type="entry name" value="NorB/c/GfsB-D-like_docking"/>
</dbReference>
<evidence type="ECO:0000256" key="2">
    <source>
        <dbReference type="ARBA" id="ARBA00004792"/>
    </source>
</evidence>
<dbReference type="GO" id="GO:0006633">
    <property type="term" value="P:fatty acid biosynthetic process"/>
    <property type="evidence" value="ECO:0007669"/>
    <property type="project" value="InterPro"/>
</dbReference>
<keyword evidence="10" id="KW-0511">Multifunctional enzyme</keyword>
<dbReference type="PROSITE" id="PS52004">
    <property type="entry name" value="KS3_2"/>
    <property type="match status" value="2"/>
</dbReference>
<evidence type="ECO:0000256" key="6">
    <source>
        <dbReference type="ARBA" id="ARBA00022679"/>
    </source>
</evidence>
<dbReference type="InterPro" id="IPR014043">
    <property type="entry name" value="Acyl_transferase_dom"/>
</dbReference>
<dbReference type="GO" id="GO:0033068">
    <property type="term" value="P:macrolide biosynthetic process"/>
    <property type="evidence" value="ECO:0007669"/>
    <property type="project" value="UniProtKB-ARBA"/>
</dbReference>
<evidence type="ECO:0000313" key="18">
    <source>
        <dbReference type="Proteomes" id="UP000284333"/>
    </source>
</evidence>
<evidence type="ECO:0000256" key="9">
    <source>
        <dbReference type="ARBA" id="ARBA00023194"/>
    </source>
</evidence>
<keyword evidence="5" id="KW-0597">Phosphoprotein</keyword>
<dbReference type="InterPro" id="IPR036291">
    <property type="entry name" value="NAD(P)-bd_dom_sf"/>
</dbReference>
<dbReference type="EMBL" id="RKLN01000003">
    <property type="protein sequence ID" value="RVW03612.1"/>
    <property type="molecule type" value="Genomic_DNA"/>
</dbReference>
<dbReference type="PANTHER" id="PTHR43775">
    <property type="entry name" value="FATTY ACID SYNTHASE"/>
    <property type="match status" value="1"/>
</dbReference>
<dbReference type="PROSITE" id="PS52019">
    <property type="entry name" value="PKS_MFAS_DH"/>
    <property type="match status" value="1"/>
</dbReference>
<dbReference type="FunFam" id="3.40.47.10:FF:000019">
    <property type="entry name" value="Polyketide synthase type I"/>
    <property type="match status" value="2"/>
</dbReference>
<keyword evidence="18" id="KW-1185">Reference proteome</keyword>
<dbReference type="InterPro" id="IPR042104">
    <property type="entry name" value="PKS_dehydratase_sf"/>
</dbReference>
<dbReference type="PROSITE" id="PS00012">
    <property type="entry name" value="PHOSPHOPANTETHEINE"/>
    <property type="match status" value="2"/>
</dbReference>
<dbReference type="InterPro" id="IPR016035">
    <property type="entry name" value="Acyl_Trfase/lysoPLipase"/>
</dbReference>
<feature type="region of interest" description="N-terminal hotdog fold" evidence="12">
    <location>
        <begin position="936"/>
        <end position="1061"/>
    </location>
</feature>
<dbReference type="InterPro" id="IPR013968">
    <property type="entry name" value="PKS_KR"/>
</dbReference>
<feature type="region of interest" description="C-terminal hotdog fold" evidence="12">
    <location>
        <begin position="1073"/>
        <end position="1213"/>
    </location>
</feature>
<comment type="cofactor">
    <cofactor evidence="1">
        <name>pantetheine 4'-phosphate</name>
        <dbReference type="ChEBI" id="CHEBI:47942"/>
    </cofactor>
</comment>
<comment type="caution">
    <text evidence="17">The sequence shown here is derived from an EMBL/GenBank/DDBJ whole genome shotgun (WGS) entry which is preliminary data.</text>
</comment>
<dbReference type="InterPro" id="IPR016036">
    <property type="entry name" value="Malonyl_transacylase_ACP-bd"/>
</dbReference>
<dbReference type="InterPro" id="IPR014031">
    <property type="entry name" value="Ketoacyl_synth_C"/>
</dbReference>
<dbReference type="Pfam" id="PF14765">
    <property type="entry name" value="PS-DH"/>
    <property type="match status" value="1"/>
</dbReference>
<dbReference type="Gene3D" id="3.40.47.10">
    <property type="match status" value="2"/>
</dbReference>
<keyword evidence="11" id="KW-0012">Acyltransferase</keyword>
<dbReference type="GO" id="GO:0031177">
    <property type="term" value="F:phosphopantetheine binding"/>
    <property type="evidence" value="ECO:0007669"/>
    <property type="project" value="InterPro"/>
</dbReference>
<dbReference type="InterPro" id="IPR020806">
    <property type="entry name" value="PKS_PP-bd"/>
</dbReference>
<dbReference type="InterPro" id="IPR049900">
    <property type="entry name" value="PKS_mFAS_DH"/>
</dbReference>
<keyword evidence="9" id="KW-0045">Antibiotic biosynthesis</keyword>
<feature type="domain" description="Carrier" evidence="14">
    <location>
        <begin position="1671"/>
        <end position="1746"/>
    </location>
</feature>
<dbReference type="InterPro" id="IPR014030">
    <property type="entry name" value="Ketoacyl_synth_N"/>
</dbReference>
<evidence type="ECO:0000256" key="11">
    <source>
        <dbReference type="ARBA" id="ARBA00023315"/>
    </source>
</evidence>
<dbReference type="Gene3D" id="3.10.129.110">
    <property type="entry name" value="Polyketide synthase dehydratase"/>
    <property type="match status" value="3"/>
</dbReference>
<protein>
    <submittedName>
        <fullName evidence="17">SDR family NAD(P)-dependent oxidoreductase</fullName>
    </submittedName>
</protein>
<dbReference type="SMART" id="SM00823">
    <property type="entry name" value="PKS_PP"/>
    <property type="match status" value="2"/>
</dbReference>
<dbReference type="InterPro" id="IPR001227">
    <property type="entry name" value="Ac_transferase_dom_sf"/>
</dbReference>
<dbReference type="SMART" id="SM01294">
    <property type="entry name" value="PKS_PP_betabranch"/>
    <property type="match status" value="2"/>
</dbReference>
<dbReference type="RefSeq" id="WP_127947213.1">
    <property type="nucleotide sequence ID" value="NZ_RKLN01000003.1"/>
</dbReference>
<name>A0A438AY39_9NOCA</name>
<evidence type="ECO:0000259" key="14">
    <source>
        <dbReference type="PROSITE" id="PS50075"/>
    </source>
</evidence>
<dbReference type="SUPFAM" id="SSF53901">
    <property type="entry name" value="Thiolase-like"/>
    <property type="match status" value="2"/>
</dbReference>
<dbReference type="InterPro" id="IPR020807">
    <property type="entry name" value="PKS_DH"/>
</dbReference>
<dbReference type="Pfam" id="PF16197">
    <property type="entry name" value="KAsynt_C_assoc"/>
    <property type="match status" value="2"/>
</dbReference>
<dbReference type="GO" id="GO:0004312">
    <property type="term" value="F:fatty acid synthase activity"/>
    <property type="evidence" value="ECO:0007669"/>
    <property type="project" value="TreeGrafter"/>
</dbReference>
<dbReference type="InterPro" id="IPR020841">
    <property type="entry name" value="PKS_Beta-ketoAc_synthase_dom"/>
</dbReference>
<dbReference type="Pfam" id="PF08659">
    <property type="entry name" value="KR"/>
    <property type="match status" value="2"/>
</dbReference>
<dbReference type="SMART" id="SM00822">
    <property type="entry name" value="PKS_KR"/>
    <property type="match status" value="2"/>
</dbReference>
<dbReference type="Pfam" id="PF22953">
    <property type="entry name" value="SpnB_Rossmann"/>
    <property type="match status" value="2"/>
</dbReference>
<dbReference type="SUPFAM" id="SSF52151">
    <property type="entry name" value="FabD/lysophospholipase-like"/>
    <property type="match status" value="2"/>
</dbReference>
<evidence type="ECO:0000256" key="13">
    <source>
        <dbReference type="SAM" id="MobiDB-lite"/>
    </source>
</evidence>
<dbReference type="InterPro" id="IPR057326">
    <property type="entry name" value="KR_dom"/>
</dbReference>
<comment type="pathway">
    <text evidence="3">Lipid metabolism.</text>
</comment>
<dbReference type="Gene3D" id="3.40.50.720">
    <property type="entry name" value="NAD(P)-binding Rossmann-like Domain"/>
    <property type="match status" value="2"/>
</dbReference>
<dbReference type="PROSITE" id="PS00606">
    <property type="entry name" value="KS3_1"/>
    <property type="match status" value="2"/>
</dbReference>
<dbReference type="Pfam" id="PF00109">
    <property type="entry name" value="ketoacyl-synt"/>
    <property type="match status" value="2"/>
</dbReference>
<feature type="domain" description="PKS/mFAS DH" evidence="16">
    <location>
        <begin position="936"/>
        <end position="1213"/>
    </location>
</feature>
<keyword evidence="7" id="KW-0276">Fatty acid metabolism</keyword>
<evidence type="ECO:0000256" key="5">
    <source>
        <dbReference type="ARBA" id="ARBA00022553"/>
    </source>
</evidence>
<dbReference type="InterPro" id="IPR018201">
    <property type="entry name" value="Ketoacyl_synth_AS"/>
</dbReference>
<dbReference type="Pfam" id="PF00550">
    <property type="entry name" value="PP-binding"/>
    <property type="match status" value="2"/>
</dbReference>
<dbReference type="InterPro" id="IPR009081">
    <property type="entry name" value="PP-bd_ACP"/>
</dbReference>
<dbReference type="Gene3D" id="1.10.1200.10">
    <property type="entry name" value="ACP-like"/>
    <property type="match status" value="2"/>
</dbReference>
<gene>
    <name evidence="17" type="ORF">EF834_11000</name>
</gene>
<feature type="domain" description="Ketosynthase family 3 (KS3)" evidence="15">
    <location>
        <begin position="33"/>
        <end position="460"/>
    </location>
</feature>
<dbReference type="InterPro" id="IPR049552">
    <property type="entry name" value="PKS_DH_N"/>
</dbReference>
<dbReference type="InterPro" id="IPR032821">
    <property type="entry name" value="PKS_assoc"/>
</dbReference>
<dbReference type="InterPro" id="IPR049551">
    <property type="entry name" value="PKS_DH_C"/>
</dbReference>